<proteinExistence type="predicted"/>
<feature type="transmembrane region" description="Helical" evidence="1">
    <location>
        <begin position="20"/>
        <end position="41"/>
    </location>
</feature>
<reference evidence="2" key="1">
    <citation type="submission" date="2015-11" db="EMBL/GenBank/DDBJ databases">
        <title>De novo transcriptome assembly of four potential Pierce s Disease insect vectors from Arizona vineyards.</title>
        <authorList>
            <person name="Tassone E.E."/>
        </authorList>
    </citation>
    <scope>NUCLEOTIDE SEQUENCE</scope>
</reference>
<accession>A0A1B6EJ93</accession>
<evidence type="ECO:0000256" key="1">
    <source>
        <dbReference type="SAM" id="Phobius"/>
    </source>
</evidence>
<keyword evidence="1" id="KW-0812">Transmembrane</keyword>
<organism evidence="2">
    <name type="scientific">Cuerna arida</name>
    <dbReference type="NCBI Taxonomy" id="1464854"/>
    <lineage>
        <taxon>Eukaryota</taxon>
        <taxon>Metazoa</taxon>
        <taxon>Ecdysozoa</taxon>
        <taxon>Arthropoda</taxon>
        <taxon>Hexapoda</taxon>
        <taxon>Insecta</taxon>
        <taxon>Pterygota</taxon>
        <taxon>Neoptera</taxon>
        <taxon>Paraneoptera</taxon>
        <taxon>Hemiptera</taxon>
        <taxon>Auchenorrhyncha</taxon>
        <taxon>Membracoidea</taxon>
        <taxon>Cicadellidae</taxon>
        <taxon>Cicadellinae</taxon>
        <taxon>Proconiini</taxon>
        <taxon>Cuerna</taxon>
    </lineage>
</organism>
<sequence>MGFPKVFYNRLRRTKGTKIFSVAIYYGLGGLFLGSLIGFGARYTALFEEFRREYSEGLYANTPEYERKRLYLSLGIPIPQTVEQLKADKELYRDPPQPVITN</sequence>
<evidence type="ECO:0008006" key="3">
    <source>
        <dbReference type="Google" id="ProtNLM"/>
    </source>
</evidence>
<gene>
    <name evidence="2" type="ORF">g.30315</name>
</gene>
<evidence type="ECO:0000313" key="2">
    <source>
        <dbReference type="EMBL" id="JAS37998.1"/>
    </source>
</evidence>
<keyword evidence="1" id="KW-1133">Transmembrane helix</keyword>
<keyword evidence="1" id="KW-0472">Membrane</keyword>
<name>A0A1B6EJ93_9HEMI</name>
<protein>
    <recommendedName>
        <fullName evidence="3">Transmembrane protein</fullName>
    </recommendedName>
</protein>
<dbReference type="AlphaFoldDB" id="A0A1B6EJ93"/>
<dbReference type="EMBL" id="GECZ01031771">
    <property type="protein sequence ID" value="JAS37998.1"/>
    <property type="molecule type" value="Transcribed_RNA"/>
</dbReference>